<evidence type="ECO:0000259" key="7">
    <source>
        <dbReference type="Pfam" id="PF00482"/>
    </source>
</evidence>
<evidence type="ECO:0000256" key="3">
    <source>
        <dbReference type="ARBA" id="ARBA00022692"/>
    </source>
</evidence>
<name>W0SGU9_9PROT</name>
<dbReference type="Gene3D" id="1.20.81.30">
    <property type="entry name" value="Type II secretion system (T2SS), domain F"/>
    <property type="match status" value="1"/>
</dbReference>
<proteinExistence type="predicted"/>
<evidence type="ECO:0000313" key="9">
    <source>
        <dbReference type="Proteomes" id="UP000031637"/>
    </source>
</evidence>
<dbReference type="InterPro" id="IPR042094">
    <property type="entry name" value="T2SS_GspF_sf"/>
</dbReference>
<dbReference type="InterPro" id="IPR018076">
    <property type="entry name" value="T2SS_GspF_dom"/>
</dbReference>
<keyword evidence="4 6" id="KW-1133">Transmembrane helix</keyword>
<evidence type="ECO:0000256" key="6">
    <source>
        <dbReference type="SAM" id="Phobius"/>
    </source>
</evidence>
<dbReference type="HOGENOM" id="CLU_064305_2_0_4"/>
<dbReference type="EMBL" id="AP012547">
    <property type="protein sequence ID" value="BAO30187.1"/>
    <property type="molecule type" value="Genomic_DNA"/>
</dbReference>
<reference evidence="8 9" key="1">
    <citation type="journal article" date="2014" name="Syst. Appl. Microbiol.">
        <title>Complete genomes of freshwater sulfur oxidizers Sulfuricella denitrificans skB26 and Sulfuritalea hydrogenivorans sk43H: genetic insights into the sulfur oxidation pathway of betaproteobacteria.</title>
        <authorList>
            <person name="Watanabe T."/>
            <person name="Kojima H."/>
            <person name="Fukui M."/>
        </authorList>
    </citation>
    <scope>NUCLEOTIDE SEQUENCE [LARGE SCALE GENOMIC DNA]</scope>
    <source>
        <strain evidence="8">DSM22779</strain>
    </source>
</reference>
<accession>W0SGU9</accession>
<dbReference type="AlphaFoldDB" id="W0SGU9"/>
<feature type="transmembrane region" description="Helical" evidence="6">
    <location>
        <begin position="112"/>
        <end position="133"/>
    </location>
</feature>
<organism evidence="8 9">
    <name type="scientific">Sulfuritalea hydrogenivorans sk43H</name>
    <dbReference type="NCBI Taxonomy" id="1223802"/>
    <lineage>
        <taxon>Bacteria</taxon>
        <taxon>Pseudomonadati</taxon>
        <taxon>Pseudomonadota</taxon>
        <taxon>Betaproteobacteria</taxon>
        <taxon>Nitrosomonadales</taxon>
        <taxon>Sterolibacteriaceae</taxon>
        <taxon>Sulfuritalea</taxon>
    </lineage>
</organism>
<keyword evidence="2" id="KW-1003">Cell membrane</keyword>
<feature type="domain" description="Type II secretion system protein GspF" evidence="7">
    <location>
        <begin position="120"/>
        <end position="238"/>
    </location>
</feature>
<sequence length="283" mass="31344">MNDIALIGLTVLGAVGCIAWLVMKWGEKMLSKQQATIADQASTTLADMFIFIDPQKMFRYNVMAMFVLPGAVYFLTANPVFTLATLVATYVLPKYYVRAMRSRRFKTLEKQLPDALLMITGAMSAGASVNIAIESMIKEQRPPIAQEFELMMRELRIGVDFDTALKNMEKRNPIADFALVISALRISREVGGNLAEILNSLADTLREKQTMEGKIASLTAQGKIQGVVMTALPLLVMFGLTQIEPVAMAPLFTTWPGWLTLTVIGVMEVMGYFFIQKITAIDV</sequence>
<feature type="transmembrane region" description="Helical" evidence="6">
    <location>
        <begin position="224"/>
        <end position="243"/>
    </location>
</feature>
<dbReference type="KEGG" id="shd:SUTH_02400"/>
<protein>
    <submittedName>
        <fullName evidence="8">Flp pilus assembly protein TadB</fullName>
    </submittedName>
</protein>
<keyword evidence="9" id="KW-1185">Reference proteome</keyword>
<evidence type="ECO:0000313" key="8">
    <source>
        <dbReference type="EMBL" id="BAO30187.1"/>
    </source>
</evidence>
<dbReference type="STRING" id="1223802.SUTH_02400"/>
<feature type="transmembrane region" description="Helical" evidence="6">
    <location>
        <begin position="255"/>
        <end position="275"/>
    </location>
</feature>
<evidence type="ECO:0000256" key="2">
    <source>
        <dbReference type="ARBA" id="ARBA00022475"/>
    </source>
</evidence>
<feature type="transmembrane region" description="Helical" evidence="6">
    <location>
        <begin position="6"/>
        <end position="23"/>
    </location>
</feature>
<dbReference type="RefSeq" id="WP_041099515.1">
    <property type="nucleotide sequence ID" value="NZ_AP012547.1"/>
</dbReference>
<gene>
    <name evidence="8" type="ORF">SUTH_02400</name>
</gene>
<dbReference type="Proteomes" id="UP000031637">
    <property type="component" value="Chromosome"/>
</dbReference>
<evidence type="ECO:0000256" key="4">
    <source>
        <dbReference type="ARBA" id="ARBA00022989"/>
    </source>
</evidence>
<evidence type="ECO:0000256" key="5">
    <source>
        <dbReference type="ARBA" id="ARBA00023136"/>
    </source>
</evidence>
<evidence type="ECO:0000256" key="1">
    <source>
        <dbReference type="ARBA" id="ARBA00004651"/>
    </source>
</evidence>
<keyword evidence="3 6" id="KW-0812">Transmembrane</keyword>
<comment type="subcellular location">
    <subcellularLocation>
        <location evidence="1">Cell membrane</location>
        <topology evidence="1">Multi-pass membrane protein</topology>
    </subcellularLocation>
</comment>
<dbReference type="GO" id="GO:0005886">
    <property type="term" value="C:plasma membrane"/>
    <property type="evidence" value="ECO:0007669"/>
    <property type="project" value="UniProtKB-SubCell"/>
</dbReference>
<dbReference type="Pfam" id="PF00482">
    <property type="entry name" value="T2SSF"/>
    <property type="match status" value="1"/>
</dbReference>
<dbReference type="PANTHER" id="PTHR35007">
    <property type="entry name" value="INTEGRAL MEMBRANE PROTEIN-RELATED"/>
    <property type="match status" value="1"/>
</dbReference>
<feature type="transmembrane region" description="Helical" evidence="6">
    <location>
        <begin position="66"/>
        <end position="92"/>
    </location>
</feature>
<dbReference type="PANTHER" id="PTHR35007:SF1">
    <property type="entry name" value="PILUS ASSEMBLY PROTEIN"/>
    <property type="match status" value="1"/>
</dbReference>
<keyword evidence="5 6" id="KW-0472">Membrane</keyword>
<dbReference type="OrthoDB" id="597333at2"/>